<dbReference type="PANTHER" id="PTHR11132">
    <property type="entry name" value="SOLUTE CARRIER FAMILY 35"/>
    <property type="match status" value="1"/>
</dbReference>
<evidence type="ECO:0000256" key="7">
    <source>
        <dbReference type="ARBA" id="ARBA00023136"/>
    </source>
</evidence>
<gene>
    <name evidence="11" type="ORF">DNG_06570</name>
</gene>
<feature type="transmembrane region" description="Helical" evidence="9">
    <location>
        <begin position="353"/>
        <end position="372"/>
    </location>
</feature>
<feature type="domain" description="Sugar phosphate transporter" evidence="10">
    <location>
        <begin position="44"/>
        <end position="330"/>
    </location>
</feature>
<dbReference type="GO" id="GO:0005789">
    <property type="term" value="C:endoplasmic reticulum membrane"/>
    <property type="evidence" value="ECO:0007669"/>
    <property type="project" value="UniProtKB-SubCell"/>
</dbReference>
<comment type="function">
    <text evidence="1">Involved in the import of GDP-mannose from the cytoplasm into the Golgi lumen.</text>
</comment>
<comment type="similarity">
    <text evidence="3">Belongs to the TPT transporter family. SLC35D subfamily.</text>
</comment>
<dbReference type="InterPro" id="IPR037185">
    <property type="entry name" value="EmrE-like"/>
</dbReference>
<feature type="transmembrane region" description="Helical" evidence="9">
    <location>
        <begin position="110"/>
        <end position="127"/>
    </location>
</feature>
<feature type="transmembrane region" description="Helical" evidence="9">
    <location>
        <begin position="227"/>
        <end position="245"/>
    </location>
</feature>
<sequence>MTEKARLSGDSPSPLGRNSPILPTTNPNLDSRYLPKAKSQVPASLYIVSWISISSAIILFNKWILDDRKFHYPILLTTYHLTLATVLTQAMARWTKVLDGRHKLRMTPQVYARAIVPIGVTFSLSLICGNLTYLYLSVAFIQMLKATTPVAVLLSGWLLGVSRPDLKVFINVSGIVVGVILASMGEVNFVLIGVLFQIGGVLFEALRLTLVQKLLTSEYKMDPLLSIYYYAPVCAVFNFGVALVFEVPSVTMEQIYHVGLPIFFVNGMIAFLLNFAAVSLIGKTSAVVLTLCGVLKDILLVVASILIWGTPISLLQVFGYSIALSGIVYYKLGYTAVRNLISDAGRQWSRRSGLRKAVLVGVIFLGLCFWLRGPGTPASPLDQDVPFTGNSNKRIMEDALEVGP</sequence>
<feature type="transmembrane region" description="Helical" evidence="9">
    <location>
        <begin position="257"/>
        <end position="281"/>
    </location>
</feature>
<dbReference type="AlphaFoldDB" id="A0AAE8SXF2"/>
<comment type="subunit">
    <text evidence="4">Homooligomer.</text>
</comment>
<feature type="transmembrane region" description="Helical" evidence="9">
    <location>
        <begin position="133"/>
        <end position="159"/>
    </location>
</feature>
<dbReference type="Proteomes" id="UP001187682">
    <property type="component" value="Unassembled WGS sequence"/>
</dbReference>
<evidence type="ECO:0000259" key="10">
    <source>
        <dbReference type="Pfam" id="PF03151"/>
    </source>
</evidence>
<keyword evidence="6 9" id="KW-1133">Transmembrane helix</keyword>
<name>A0AAE8SXF2_9PEZI</name>
<evidence type="ECO:0000256" key="5">
    <source>
        <dbReference type="ARBA" id="ARBA00022692"/>
    </source>
</evidence>
<keyword evidence="12" id="KW-1185">Reference proteome</keyword>
<evidence type="ECO:0000256" key="2">
    <source>
        <dbReference type="ARBA" id="ARBA00004477"/>
    </source>
</evidence>
<dbReference type="InterPro" id="IPR050186">
    <property type="entry name" value="TPT_transporter"/>
</dbReference>
<dbReference type="InterPro" id="IPR004853">
    <property type="entry name" value="Sugar_P_trans_dom"/>
</dbReference>
<keyword evidence="5 9" id="KW-0812">Transmembrane</keyword>
<keyword evidence="7 9" id="KW-0472">Membrane</keyword>
<proteinExistence type="inferred from homology"/>
<evidence type="ECO:0000256" key="9">
    <source>
        <dbReference type="SAM" id="Phobius"/>
    </source>
</evidence>
<organism evidence="11 12">
    <name type="scientific">Cephalotrichum gorgonifer</name>
    <dbReference type="NCBI Taxonomy" id="2041049"/>
    <lineage>
        <taxon>Eukaryota</taxon>
        <taxon>Fungi</taxon>
        <taxon>Dikarya</taxon>
        <taxon>Ascomycota</taxon>
        <taxon>Pezizomycotina</taxon>
        <taxon>Sordariomycetes</taxon>
        <taxon>Hypocreomycetidae</taxon>
        <taxon>Microascales</taxon>
        <taxon>Microascaceae</taxon>
        <taxon>Cephalotrichum</taxon>
    </lineage>
</organism>
<dbReference type="Pfam" id="PF03151">
    <property type="entry name" value="TPT"/>
    <property type="match status" value="1"/>
</dbReference>
<evidence type="ECO:0000256" key="1">
    <source>
        <dbReference type="ARBA" id="ARBA00003420"/>
    </source>
</evidence>
<feature type="transmembrane region" description="Helical" evidence="9">
    <location>
        <begin position="166"/>
        <end position="183"/>
    </location>
</feature>
<feature type="transmembrane region" description="Helical" evidence="9">
    <location>
        <begin position="288"/>
        <end position="308"/>
    </location>
</feature>
<feature type="transmembrane region" description="Helical" evidence="9">
    <location>
        <begin position="43"/>
        <end position="64"/>
    </location>
</feature>
<accession>A0AAE8SXF2</accession>
<evidence type="ECO:0000256" key="6">
    <source>
        <dbReference type="ARBA" id="ARBA00022989"/>
    </source>
</evidence>
<feature type="transmembrane region" description="Helical" evidence="9">
    <location>
        <begin position="314"/>
        <end position="332"/>
    </location>
</feature>
<evidence type="ECO:0000313" key="12">
    <source>
        <dbReference type="Proteomes" id="UP001187682"/>
    </source>
</evidence>
<evidence type="ECO:0000256" key="4">
    <source>
        <dbReference type="ARBA" id="ARBA00011182"/>
    </source>
</evidence>
<evidence type="ECO:0000256" key="8">
    <source>
        <dbReference type="SAM" id="MobiDB-lite"/>
    </source>
</evidence>
<reference evidence="11" key="1">
    <citation type="submission" date="2018-03" db="EMBL/GenBank/DDBJ databases">
        <authorList>
            <person name="Guldener U."/>
        </authorList>
    </citation>
    <scope>NUCLEOTIDE SEQUENCE</scope>
</reference>
<feature type="region of interest" description="Disordered" evidence="8">
    <location>
        <begin position="1"/>
        <end position="27"/>
    </location>
</feature>
<dbReference type="EMBL" id="ONZQ02000009">
    <property type="protein sequence ID" value="SPO03887.1"/>
    <property type="molecule type" value="Genomic_DNA"/>
</dbReference>
<protein>
    <submittedName>
        <fullName evidence="11">Related to triose phosphate/3-phosphoglycerate/phosphate translocator</fullName>
    </submittedName>
</protein>
<feature type="transmembrane region" description="Helical" evidence="9">
    <location>
        <begin position="189"/>
        <end position="206"/>
    </location>
</feature>
<dbReference type="SUPFAM" id="SSF103481">
    <property type="entry name" value="Multidrug resistance efflux transporter EmrE"/>
    <property type="match status" value="1"/>
</dbReference>
<comment type="caution">
    <text evidence="11">The sequence shown here is derived from an EMBL/GenBank/DDBJ whole genome shotgun (WGS) entry which is preliminary data.</text>
</comment>
<comment type="subcellular location">
    <subcellularLocation>
        <location evidence="2">Endoplasmic reticulum membrane</location>
        <topology evidence="2">Multi-pass membrane protein</topology>
    </subcellularLocation>
</comment>
<evidence type="ECO:0000313" key="11">
    <source>
        <dbReference type="EMBL" id="SPO03887.1"/>
    </source>
</evidence>
<feature type="transmembrane region" description="Helical" evidence="9">
    <location>
        <begin position="70"/>
        <end position="90"/>
    </location>
</feature>
<evidence type="ECO:0000256" key="3">
    <source>
        <dbReference type="ARBA" id="ARBA00010425"/>
    </source>
</evidence>